<evidence type="ECO:0000313" key="2">
    <source>
        <dbReference type="EMBL" id="KAK7940044.1"/>
    </source>
</evidence>
<accession>A0AAW0PZ57</accession>
<sequence>MKASDIGRIRCFPAMLVSVSSLFLSQRQRLSSGMSDMYTDQSPGLHVYATHMFTRERERREGGGGCKSEKKRGQQERQKERREKERRGKSEKERERSVRKTEGEDKKEMEQEREK</sequence>
<gene>
    <name evidence="2" type="ORF">WMY93_003370</name>
</gene>
<evidence type="ECO:0000256" key="1">
    <source>
        <dbReference type="SAM" id="MobiDB-lite"/>
    </source>
</evidence>
<organism evidence="2 3">
    <name type="scientific">Mugilogobius chulae</name>
    <name type="common">yellowstripe goby</name>
    <dbReference type="NCBI Taxonomy" id="88201"/>
    <lineage>
        <taxon>Eukaryota</taxon>
        <taxon>Metazoa</taxon>
        <taxon>Chordata</taxon>
        <taxon>Craniata</taxon>
        <taxon>Vertebrata</taxon>
        <taxon>Euteleostomi</taxon>
        <taxon>Actinopterygii</taxon>
        <taxon>Neopterygii</taxon>
        <taxon>Teleostei</taxon>
        <taxon>Neoteleostei</taxon>
        <taxon>Acanthomorphata</taxon>
        <taxon>Gobiaria</taxon>
        <taxon>Gobiiformes</taxon>
        <taxon>Gobioidei</taxon>
        <taxon>Gobiidae</taxon>
        <taxon>Gobionellinae</taxon>
        <taxon>Mugilogobius</taxon>
    </lineage>
</organism>
<feature type="region of interest" description="Disordered" evidence="1">
    <location>
        <begin position="49"/>
        <end position="115"/>
    </location>
</feature>
<proteinExistence type="predicted"/>
<keyword evidence="3" id="KW-1185">Reference proteome</keyword>
<reference evidence="3" key="1">
    <citation type="submission" date="2024-04" db="EMBL/GenBank/DDBJ databases">
        <title>Salinicola lusitanus LLJ914,a marine bacterium isolated from the Okinawa Trough.</title>
        <authorList>
            <person name="Li J."/>
        </authorList>
    </citation>
    <scope>NUCLEOTIDE SEQUENCE [LARGE SCALE GENOMIC DNA]</scope>
</reference>
<evidence type="ECO:0000313" key="3">
    <source>
        <dbReference type="Proteomes" id="UP001460270"/>
    </source>
</evidence>
<dbReference type="Proteomes" id="UP001460270">
    <property type="component" value="Unassembled WGS sequence"/>
</dbReference>
<feature type="compositionally biased region" description="Basic and acidic residues" evidence="1">
    <location>
        <begin position="53"/>
        <end position="115"/>
    </location>
</feature>
<dbReference type="AlphaFoldDB" id="A0AAW0PZ57"/>
<name>A0AAW0PZ57_9GOBI</name>
<protein>
    <submittedName>
        <fullName evidence="2">Uncharacterized protein</fullName>
    </submittedName>
</protein>
<dbReference type="EMBL" id="JBBPFD010000002">
    <property type="protein sequence ID" value="KAK7940044.1"/>
    <property type="molecule type" value="Genomic_DNA"/>
</dbReference>
<comment type="caution">
    <text evidence="2">The sequence shown here is derived from an EMBL/GenBank/DDBJ whole genome shotgun (WGS) entry which is preliminary data.</text>
</comment>